<dbReference type="InterPro" id="IPR029000">
    <property type="entry name" value="Cyclophilin-like_dom_sf"/>
</dbReference>
<feature type="domain" description="F-box" evidence="7">
    <location>
        <begin position="5"/>
        <end position="52"/>
    </location>
</feature>
<dbReference type="InterPro" id="IPR020892">
    <property type="entry name" value="Cyclophilin-type_PPIase_CS"/>
</dbReference>
<evidence type="ECO:0000256" key="1">
    <source>
        <dbReference type="ARBA" id="ARBA00000971"/>
    </source>
</evidence>
<dbReference type="FunFam" id="2.40.100.10:FF:000013">
    <property type="entry name" value="Peptidyl-prolyl cis-trans isomerase"/>
    <property type="match status" value="1"/>
</dbReference>
<dbReference type="EMBL" id="CAJOBH010006098">
    <property type="protein sequence ID" value="CAF4045157.1"/>
    <property type="molecule type" value="Genomic_DNA"/>
</dbReference>
<dbReference type="Gene3D" id="3.80.10.10">
    <property type="entry name" value="Ribonuclease Inhibitor"/>
    <property type="match status" value="1"/>
</dbReference>
<dbReference type="AlphaFoldDB" id="A0A8S2NPU1"/>
<dbReference type="PROSITE" id="PS00170">
    <property type="entry name" value="CSA_PPIASE_1"/>
    <property type="match status" value="1"/>
</dbReference>
<dbReference type="Gene3D" id="2.40.100.10">
    <property type="entry name" value="Cyclophilin-like"/>
    <property type="match status" value="1"/>
</dbReference>
<dbReference type="GO" id="GO:0003755">
    <property type="term" value="F:peptidyl-prolyl cis-trans isomerase activity"/>
    <property type="evidence" value="ECO:0007669"/>
    <property type="project" value="UniProtKB-KW"/>
</dbReference>
<dbReference type="GO" id="GO:0005737">
    <property type="term" value="C:cytoplasm"/>
    <property type="evidence" value="ECO:0007669"/>
    <property type="project" value="TreeGrafter"/>
</dbReference>
<dbReference type="InterPro" id="IPR001810">
    <property type="entry name" value="F-box_dom"/>
</dbReference>
<dbReference type="GO" id="GO:0006457">
    <property type="term" value="P:protein folding"/>
    <property type="evidence" value="ECO:0007669"/>
    <property type="project" value="InterPro"/>
</dbReference>
<dbReference type="InterPro" id="IPR002130">
    <property type="entry name" value="Cyclophilin-type_PPIase_dom"/>
</dbReference>
<comment type="caution">
    <text evidence="8">The sequence shown here is derived from an EMBL/GenBank/DDBJ whole genome shotgun (WGS) entry which is preliminary data.</text>
</comment>
<dbReference type="Proteomes" id="UP000676336">
    <property type="component" value="Unassembled WGS sequence"/>
</dbReference>
<reference evidence="8" key="1">
    <citation type="submission" date="2021-02" db="EMBL/GenBank/DDBJ databases">
        <authorList>
            <person name="Nowell W R."/>
        </authorList>
    </citation>
    <scope>NUCLEOTIDE SEQUENCE</scope>
</reference>
<comment type="function">
    <text evidence="2">PPIases accelerate the folding of proteins. It catalyzes the cis-trans isomerization of proline imidic peptide bonds in oligopeptides.</text>
</comment>
<proteinExistence type="predicted"/>
<dbReference type="PRINTS" id="PR00153">
    <property type="entry name" value="CSAPPISMRASE"/>
</dbReference>
<name>A0A8S2NPU1_9BILA</name>
<sequence length="751" mass="85891">MKCECIHLSDLPDEILLIILKKLTNTEVLYSLIGVNKRLNKLVYDSNFTSRVTLIKYSSNDTIHPLPWQILDRFCLQILPEIHHKIEWVDIESSSIEHVLLSRNYPNLSGLGLYNLGIEEIKQLFTDKSLLNDIVKSQIVSLAIGISACKIPYVTSDIIKHLFTQIFSMFTDLQCLTFVPYSIWHNQMIFDISSSTVFSSNLLELHVKLHNFTDCLCLLDGRFNQLRTLDVNIFMINSSHSVINNQEKLPNLKCFSLECHLVGDVYSELIVSLLQRMPNLKQLNLYFLIFGRKTFIEGNNLKDIINYMPQLNKFMFNIRSNVSTQNQINLPSNEDIQYTFRDYKNQIISSIDYFPKVQDVECHIYSHPYVWKDYKNVTNSFSGGLFKCVREVLLFDEHPFEHEFFLLINQSFPFLKKITIVNETKQKNQRSRKSNSDNENFSIIEYPHLIVLDLYEAHDDYVKQFLIDTKTCLPNDVYLCINRTLDNRSAYVPGKAATTPITLLYATVIALPVLRLADGSTDVVYAYKLPYEFADNINYLIANINSKIDGALTRLKVQNNGRNPAKKIDPNVYFEISVNNIPIGRIIFKLIDAVVPRTTANFRALCTGEKGFGYKGCRFHRVIPQFMVQGGDITNHDGTGGKNIYPEFYFADENFKLQHTKPGVLSMANCGPNTNRSQFFITTVPTPWLDGKSVVFGEVVQGMDVVQRIESYGMSPELFFLAESTLFMLSLGTNSGTPNADVVITTCGIIQ</sequence>
<evidence type="ECO:0000256" key="2">
    <source>
        <dbReference type="ARBA" id="ARBA00002388"/>
    </source>
</evidence>
<dbReference type="Pfam" id="PF00646">
    <property type="entry name" value="F-box"/>
    <property type="match status" value="1"/>
</dbReference>
<dbReference type="PANTHER" id="PTHR11071:SF561">
    <property type="entry name" value="PEPTIDYL-PROLYL CIS-TRANS ISOMERASE D-RELATED"/>
    <property type="match status" value="1"/>
</dbReference>
<evidence type="ECO:0000259" key="6">
    <source>
        <dbReference type="PROSITE" id="PS50072"/>
    </source>
</evidence>
<dbReference type="PANTHER" id="PTHR11071">
    <property type="entry name" value="PEPTIDYL-PROLYL CIS-TRANS ISOMERASE"/>
    <property type="match status" value="1"/>
</dbReference>
<evidence type="ECO:0000313" key="10">
    <source>
        <dbReference type="Proteomes" id="UP000676336"/>
    </source>
</evidence>
<dbReference type="EC" id="5.2.1.8" evidence="3"/>
<gene>
    <name evidence="9" type="ORF">BYL167_LOCUS16113</name>
    <name evidence="8" type="ORF">SMN809_LOCUS12561</name>
</gene>
<dbReference type="InterPro" id="IPR036047">
    <property type="entry name" value="F-box-like_dom_sf"/>
</dbReference>
<dbReference type="CDD" id="cd09917">
    <property type="entry name" value="F-box_SF"/>
    <property type="match status" value="1"/>
</dbReference>
<dbReference type="CDD" id="cd01926">
    <property type="entry name" value="cyclophilin_ABH_like"/>
    <property type="match status" value="1"/>
</dbReference>
<evidence type="ECO:0000259" key="7">
    <source>
        <dbReference type="PROSITE" id="PS50181"/>
    </source>
</evidence>
<keyword evidence="4" id="KW-0697">Rotamase</keyword>
<dbReference type="SUPFAM" id="SSF50891">
    <property type="entry name" value="Cyclophilin-like"/>
    <property type="match status" value="1"/>
</dbReference>
<dbReference type="EMBL" id="CAJOBI010004775">
    <property type="protein sequence ID" value="CAF4012677.1"/>
    <property type="molecule type" value="Genomic_DNA"/>
</dbReference>
<evidence type="ECO:0000256" key="4">
    <source>
        <dbReference type="ARBA" id="ARBA00023110"/>
    </source>
</evidence>
<evidence type="ECO:0000256" key="3">
    <source>
        <dbReference type="ARBA" id="ARBA00013194"/>
    </source>
</evidence>
<dbReference type="PROSITE" id="PS50072">
    <property type="entry name" value="CSA_PPIASE_2"/>
    <property type="match status" value="1"/>
</dbReference>
<dbReference type="Proteomes" id="UP000681967">
    <property type="component" value="Unassembled WGS sequence"/>
</dbReference>
<evidence type="ECO:0000256" key="5">
    <source>
        <dbReference type="ARBA" id="ARBA00023235"/>
    </source>
</evidence>
<dbReference type="InterPro" id="IPR032675">
    <property type="entry name" value="LRR_dom_sf"/>
</dbReference>
<evidence type="ECO:0000313" key="9">
    <source>
        <dbReference type="EMBL" id="CAF4045157.1"/>
    </source>
</evidence>
<comment type="catalytic activity">
    <reaction evidence="1">
        <text>[protein]-peptidylproline (omega=180) = [protein]-peptidylproline (omega=0)</text>
        <dbReference type="Rhea" id="RHEA:16237"/>
        <dbReference type="Rhea" id="RHEA-COMP:10747"/>
        <dbReference type="Rhea" id="RHEA-COMP:10748"/>
        <dbReference type="ChEBI" id="CHEBI:83833"/>
        <dbReference type="ChEBI" id="CHEBI:83834"/>
        <dbReference type="EC" id="5.2.1.8"/>
    </reaction>
</comment>
<dbReference type="Pfam" id="PF00160">
    <property type="entry name" value="Pro_isomerase"/>
    <property type="match status" value="1"/>
</dbReference>
<dbReference type="SUPFAM" id="SSF81383">
    <property type="entry name" value="F-box domain"/>
    <property type="match status" value="1"/>
</dbReference>
<accession>A0A8S2NPU1</accession>
<keyword evidence="5" id="KW-0413">Isomerase</keyword>
<evidence type="ECO:0000313" key="8">
    <source>
        <dbReference type="EMBL" id="CAF4012677.1"/>
    </source>
</evidence>
<dbReference type="GO" id="GO:0016018">
    <property type="term" value="F:cyclosporin A binding"/>
    <property type="evidence" value="ECO:0007669"/>
    <property type="project" value="TreeGrafter"/>
</dbReference>
<organism evidence="8 10">
    <name type="scientific">Rotaria magnacalcarata</name>
    <dbReference type="NCBI Taxonomy" id="392030"/>
    <lineage>
        <taxon>Eukaryota</taxon>
        <taxon>Metazoa</taxon>
        <taxon>Spiralia</taxon>
        <taxon>Gnathifera</taxon>
        <taxon>Rotifera</taxon>
        <taxon>Eurotatoria</taxon>
        <taxon>Bdelloidea</taxon>
        <taxon>Philodinida</taxon>
        <taxon>Philodinidae</taxon>
        <taxon>Rotaria</taxon>
    </lineage>
</organism>
<protein>
    <recommendedName>
        <fullName evidence="3">peptidylprolyl isomerase</fullName>
        <ecNumber evidence="3">5.2.1.8</ecNumber>
    </recommendedName>
</protein>
<feature type="domain" description="PPIase cyclophilin-type" evidence="6">
    <location>
        <begin position="573"/>
        <end position="749"/>
    </location>
</feature>
<dbReference type="PROSITE" id="PS50181">
    <property type="entry name" value="FBOX"/>
    <property type="match status" value="1"/>
</dbReference>